<name>A0A0R1FQL2_9LACO</name>
<evidence type="ECO:0000313" key="3">
    <source>
        <dbReference type="EMBL" id="KRK24262.1"/>
    </source>
</evidence>
<dbReference type="Proteomes" id="UP000051794">
    <property type="component" value="Unassembled WGS sequence"/>
</dbReference>
<dbReference type="EMBL" id="AZCK01000003">
    <property type="protein sequence ID" value="KRK24262.1"/>
    <property type="molecule type" value="Genomic_DNA"/>
</dbReference>
<dbReference type="SUPFAM" id="SSF53474">
    <property type="entry name" value="alpha/beta-Hydrolases"/>
    <property type="match status" value="1"/>
</dbReference>
<dbReference type="InterPro" id="IPR029058">
    <property type="entry name" value="AB_hydrolase_fold"/>
</dbReference>
<sequence length="322" mass="36540">MEITILKKKAKILLATVITLIILTVVGFVSAGMYFYNVAVVPSHKTFLSNDKIKKNSPLYEGTKWYYNVKKIHWTQKSATGNLKLVANYIPADKKTNKTVVIAHGYMGSKEKMAPYAYIFHQMGYNVLTPDDRGQGQSEGNYVGYGWPDRLDYIKWMKKVIKYQGPKTEIVMFGVSMGGATTMMVSGEKDVPHQVKAFIEDCGYTSVSDEINYEAGQLYHMPAFPRWPLVPILSGITHIRAGYSMYEASSLNQVKKNHRPMLFIHGAKDKFVPTRMVYPLYKASKGPKQLLVVKNAAHAASYETNPKLYVDTIKRFLNKYFK</sequence>
<dbReference type="InterPro" id="IPR052920">
    <property type="entry name" value="DNA-binding_regulatory"/>
</dbReference>
<dbReference type="PATRIC" id="fig|1423768.4.peg.1082"/>
<dbReference type="PANTHER" id="PTHR43358">
    <property type="entry name" value="ALPHA/BETA-HYDROLASE"/>
    <property type="match status" value="1"/>
</dbReference>
<feature type="transmembrane region" description="Helical" evidence="1">
    <location>
        <begin position="12"/>
        <end position="36"/>
    </location>
</feature>
<dbReference type="Pfam" id="PF12146">
    <property type="entry name" value="Hydrolase_4"/>
    <property type="match status" value="1"/>
</dbReference>
<gene>
    <name evidence="3" type="ORF">FD43_GL001073</name>
</gene>
<comment type="caution">
    <text evidence="3">The sequence shown here is derived from an EMBL/GenBank/DDBJ whole genome shotgun (WGS) entry which is preliminary data.</text>
</comment>
<feature type="domain" description="Serine aminopeptidase S33" evidence="2">
    <location>
        <begin position="95"/>
        <end position="199"/>
    </location>
</feature>
<keyword evidence="1" id="KW-0812">Transmembrane</keyword>
<evidence type="ECO:0000259" key="2">
    <source>
        <dbReference type="Pfam" id="PF12146"/>
    </source>
</evidence>
<keyword evidence="1" id="KW-0472">Membrane</keyword>
<keyword evidence="1" id="KW-1133">Transmembrane helix</keyword>
<accession>A0A0R1FQL2</accession>
<evidence type="ECO:0000256" key="1">
    <source>
        <dbReference type="SAM" id="Phobius"/>
    </source>
</evidence>
<evidence type="ECO:0000313" key="4">
    <source>
        <dbReference type="Proteomes" id="UP000051794"/>
    </source>
</evidence>
<dbReference type="AlphaFoldDB" id="A0A0R1FQL2"/>
<dbReference type="Gene3D" id="3.40.50.1820">
    <property type="entry name" value="alpha/beta hydrolase"/>
    <property type="match status" value="1"/>
</dbReference>
<protein>
    <submittedName>
        <fullName evidence="3">Family S9 peptidase</fullName>
    </submittedName>
</protein>
<dbReference type="InterPro" id="IPR022742">
    <property type="entry name" value="Hydrolase_4"/>
</dbReference>
<proteinExistence type="predicted"/>
<organism evidence="3 4">
    <name type="scientific">Apilactobacillus kunkeei DSM 12361 = ATCC 700308</name>
    <dbReference type="NCBI Taxonomy" id="1423768"/>
    <lineage>
        <taxon>Bacteria</taxon>
        <taxon>Bacillati</taxon>
        <taxon>Bacillota</taxon>
        <taxon>Bacilli</taxon>
        <taxon>Lactobacillales</taxon>
        <taxon>Lactobacillaceae</taxon>
        <taxon>Apilactobacillus</taxon>
    </lineage>
</organism>
<reference evidence="3 4" key="1">
    <citation type="journal article" date="2015" name="Genome Announc.">
        <title>Expanding the biotechnology potential of lactobacilli through comparative genomics of 213 strains and associated genera.</title>
        <authorList>
            <person name="Sun Z."/>
            <person name="Harris H.M."/>
            <person name="McCann A."/>
            <person name="Guo C."/>
            <person name="Argimon S."/>
            <person name="Zhang W."/>
            <person name="Yang X."/>
            <person name="Jeffery I.B."/>
            <person name="Cooney J.C."/>
            <person name="Kagawa T.F."/>
            <person name="Liu W."/>
            <person name="Song Y."/>
            <person name="Salvetti E."/>
            <person name="Wrobel A."/>
            <person name="Rasinkangas P."/>
            <person name="Parkhill J."/>
            <person name="Rea M.C."/>
            <person name="O'Sullivan O."/>
            <person name="Ritari J."/>
            <person name="Douillard F.P."/>
            <person name="Paul Ross R."/>
            <person name="Yang R."/>
            <person name="Briner A.E."/>
            <person name="Felis G.E."/>
            <person name="de Vos W.M."/>
            <person name="Barrangou R."/>
            <person name="Klaenhammer T.R."/>
            <person name="Caufield P.W."/>
            <person name="Cui Y."/>
            <person name="Zhang H."/>
            <person name="O'Toole P.W."/>
        </authorList>
    </citation>
    <scope>NUCLEOTIDE SEQUENCE [LARGE SCALE GENOMIC DNA]</scope>
    <source>
        <strain evidence="3 4">DSM 12361</strain>
    </source>
</reference>
<dbReference type="PANTHER" id="PTHR43358:SF4">
    <property type="entry name" value="ALPHA_BETA HYDROLASE FOLD-1 DOMAIN-CONTAINING PROTEIN"/>
    <property type="match status" value="1"/>
</dbReference>